<keyword evidence="3" id="KW-0732">Signal</keyword>
<keyword evidence="1" id="KW-0134">Cell wall</keyword>
<evidence type="ECO:0000256" key="2">
    <source>
        <dbReference type="ARBA" id="ARBA00022525"/>
    </source>
</evidence>
<gene>
    <name evidence="8" type="ORF">NCTC7023_01216</name>
</gene>
<feature type="compositionally biased region" description="Low complexity" evidence="6">
    <location>
        <begin position="98"/>
        <end position="111"/>
    </location>
</feature>
<evidence type="ECO:0000256" key="4">
    <source>
        <dbReference type="ARBA" id="ARBA00023088"/>
    </source>
</evidence>
<feature type="region of interest" description="Disordered" evidence="6">
    <location>
        <begin position="68"/>
        <end position="187"/>
    </location>
</feature>
<dbReference type="InterPro" id="IPR046776">
    <property type="entry name" value="Pectate_lyase_5"/>
</dbReference>
<dbReference type="NCBIfam" id="TIGR03715">
    <property type="entry name" value="KxYKxGKxW"/>
    <property type="match status" value="1"/>
</dbReference>
<dbReference type="RefSeq" id="WP_043052274.1">
    <property type="nucleotide sequence ID" value="NZ_JASCSR010000019.1"/>
</dbReference>
<keyword evidence="2" id="KW-0964">Secreted</keyword>
<dbReference type="Pfam" id="PF19258">
    <property type="entry name" value="KxYKxGKxW_sig"/>
    <property type="match status" value="1"/>
</dbReference>
<comment type="caution">
    <text evidence="8">The sequence shown here is derived from an EMBL/GenBank/DDBJ whole genome shotgun (WGS) entry which is preliminary data.</text>
</comment>
<protein>
    <submittedName>
        <fullName evidence="8">KxYKxGKxW signal peptide</fullName>
    </submittedName>
</protein>
<proteinExistence type="predicted"/>
<evidence type="ECO:0000259" key="7">
    <source>
        <dbReference type="PROSITE" id="PS50847"/>
    </source>
</evidence>
<dbReference type="Proteomes" id="UP000255476">
    <property type="component" value="Unassembled WGS sequence"/>
</dbReference>
<sequence length="1215" mass="130810">MEELSKEKIRYLKEELRKRRLAEPLVKKRYKMYKSKGRWLVAAILFLSIGAGGATTAYAREITGAQVADAGTSVSSSDEASATTGSSLTEKTDEGIPSSVTTESNTVTSEKNSGKISLEDATENVSQEKEQTSSVDIKEDTIKENGDSGKKTETSEITRDDKNTSDVTETNKDNKEQSTDISKMETPNNVAIDETIRVETDTSKKIDPSILEEARKLGFINLPLEDVAALVLAKKDLEAKGMTVDDLIRTSALNVHSNSINVSTADQLIEALTKGSYHYINVMNDIDLEDATDAGGVKHLITGIGETHIRGAGNRSFVLNGNNHTINFGGIAFYYEDGGKTNTNITVENMKVYGRNCKGFIGSFHSSARSHYTVTFRNVDYTGAQLTDSLGNATVVFEGHNDIKAVGAYTYGGKQYICQHAVLQDGKYFGREQGLAAAAVGVKDGSNTKITTDRGPGIWIHEAFGGNRRANNYKLIIGKGAKLDIEQTYIGGSFGPSNSNVHFTCLNGAVEVGEGAKFILTAPKGGAVPLWSNILFTGAGSSVTVAKDAQMIINGLKKGAPGTDSAAYVAVTGHRLDIQDGAKVEINNADVGLAVFSGAVVNVHAGAILDIKSSGNSSHRDYPGSVTVIGTGKINVYGGGTLNVQLTGMRNSPVKRRTDAVHLSGGGRIFFGKGAKGLIANNSQSGTAFRSDQKSELIIKEPESVEFRNENDVATPIRMEGVIRFEKGRIELSNGSTTVKTKPIAEAQIILSNSGERATLKKCLTAQEVDPALVTKDVSRIVSDIPNSKRVIFTAAGTQDVKVDIADDNQITNQTTVITGTSTPYAYITLTDINGTILKNINATLSGNDYITAGRYVTQADGSGSWKIELNQSLDSGSVFVAEAAYGWKTAKDVAYVYNTQVSKNIEEIKQVQQNAQDLYDNGKGGLSYKTEFNKGKLQTINQAVTDALTAQSGYSMAAENAVRHARQYLEKLADANAAREIGAVEEAKALMQEAAEYLKNTNQELQVALNKSEEIIQKSAVAWTAYKEMKPDQLSVDVKAADEAVKKAEEAGKEAQAAHNAAQQVLNEAKKDGLITPTEQAAIQQANKAVDDANAKVESTKKAAQDLVSALPESVKDDKDKLQKRLDAVQPATKVEVPEVTEYREVPDYGIIYTDQMGYNTIYSRNRKRLTRLVEQELPETGSKESANLTAIGLLMASLGLSSFVAGHRKKREK</sequence>
<dbReference type="InterPro" id="IPR022263">
    <property type="entry name" value="KxYKxGKxW"/>
</dbReference>
<dbReference type="Pfam" id="PF00746">
    <property type="entry name" value="Gram_pos_anchor"/>
    <property type="match status" value="1"/>
</dbReference>
<feature type="compositionally biased region" description="Basic and acidic residues" evidence="6">
    <location>
        <begin position="126"/>
        <end position="178"/>
    </location>
</feature>
<name>A0AAX2LGI2_STRSZ</name>
<evidence type="ECO:0000256" key="5">
    <source>
        <dbReference type="SAM" id="Coils"/>
    </source>
</evidence>
<dbReference type="Pfam" id="PF22775">
    <property type="entry name" value="GA_3"/>
    <property type="match status" value="1"/>
</dbReference>
<accession>A0AAX2LGI2</accession>
<dbReference type="InterPro" id="IPR054725">
    <property type="entry name" value="Epr_GA-like"/>
</dbReference>
<evidence type="ECO:0000256" key="1">
    <source>
        <dbReference type="ARBA" id="ARBA00022512"/>
    </source>
</evidence>
<evidence type="ECO:0000313" key="8">
    <source>
        <dbReference type="EMBL" id="SUO81862.1"/>
    </source>
</evidence>
<feature type="domain" description="Gram-positive cocci surface proteins LPxTG" evidence="7">
    <location>
        <begin position="1179"/>
        <end position="1215"/>
    </location>
</feature>
<feature type="coiled-coil region" evidence="5">
    <location>
        <begin position="985"/>
        <end position="1104"/>
    </location>
</feature>
<feature type="compositionally biased region" description="Polar residues" evidence="6">
    <location>
        <begin position="72"/>
        <end position="89"/>
    </location>
</feature>
<reference evidence="8 9" key="1">
    <citation type="submission" date="2018-06" db="EMBL/GenBank/DDBJ databases">
        <authorList>
            <consortium name="Pathogen Informatics"/>
            <person name="Doyle S."/>
        </authorList>
    </citation>
    <scope>NUCLEOTIDE SEQUENCE [LARGE SCALE GENOMIC DNA]</scope>
    <source>
        <strain evidence="8 9">NCTC7023</strain>
    </source>
</reference>
<evidence type="ECO:0000256" key="3">
    <source>
        <dbReference type="ARBA" id="ARBA00022729"/>
    </source>
</evidence>
<keyword evidence="4" id="KW-0572">Peptidoglycan-anchor</keyword>
<dbReference type="InterPro" id="IPR019931">
    <property type="entry name" value="LPXTG_anchor"/>
</dbReference>
<dbReference type="PROSITE" id="PS50847">
    <property type="entry name" value="GRAM_POS_ANCHORING"/>
    <property type="match status" value="1"/>
</dbReference>
<keyword evidence="5" id="KW-0175">Coiled coil</keyword>
<organism evidence="8 9">
    <name type="scientific">Streptococcus equi subsp. zooepidemicus</name>
    <dbReference type="NCBI Taxonomy" id="40041"/>
    <lineage>
        <taxon>Bacteria</taxon>
        <taxon>Bacillati</taxon>
        <taxon>Bacillota</taxon>
        <taxon>Bacilli</taxon>
        <taxon>Lactobacillales</taxon>
        <taxon>Streptococcaceae</taxon>
        <taxon>Streptococcus</taxon>
    </lineage>
</organism>
<dbReference type="Gene3D" id="2.60.40.10">
    <property type="entry name" value="Immunoglobulins"/>
    <property type="match status" value="1"/>
</dbReference>
<dbReference type="InterPro" id="IPR013783">
    <property type="entry name" value="Ig-like_fold"/>
</dbReference>
<dbReference type="EMBL" id="UHHT01000001">
    <property type="protein sequence ID" value="SUO81862.1"/>
    <property type="molecule type" value="Genomic_DNA"/>
</dbReference>
<dbReference type="NCBIfam" id="TIGR01167">
    <property type="entry name" value="LPXTG_anchor"/>
    <property type="match status" value="1"/>
</dbReference>
<evidence type="ECO:0000256" key="6">
    <source>
        <dbReference type="SAM" id="MobiDB-lite"/>
    </source>
</evidence>
<dbReference type="AlphaFoldDB" id="A0AAX2LGI2"/>
<dbReference type="Pfam" id="PF20585">
    <property type="entry name" value="Pectate_lyase_5"/>
    <property type="match status" value="1"/>
</dbReference>
<evidence type="ECO:0000313" key="9">
    <source>
        <dbReference type="Proteomes" id="UP000255476"/>
    </source>
</evidence>